<keyword evidence="11" id="KW-1185">Reference proteome</keyword>
<evidence type="ECO:0000256" key="7">
    <source>
        <dbReference type="RuleBase" id="RU000682"/>
    </source>
</evidence>
<dbReference type="PANTHER" id="PTHR46123:SF4">
    <property type="entry name" value="MIX-TYPE HOMEOBOX GENE 1-RELATED"/>
    <property type="match status" value="1"/>
</dbReference>
<feature type="DNA-binding region" description="Homeobox" evidence="6">
    <location>
        <begin position="16"/>
        <end position="75"/>
    </location>
</feature>
<dbReference type="InterPro" id="IPR057939">
    <property type="entry name" value="TRF2_HOY1_PH"/>
</dbReference>
<dbReference type="Proteomes" id="UP000054107">
    <property type="component" value="Unassembled WGS sequence"/>
</dbReference>
<keyword evidence="5 6" id="KW-0539">Nucleus</keyword>
<dbReference type="PRINTS" id="PR00031">
    <property type="entry name" value="HTHREPRESSR"/>
</dbReference>
<reference evidence="10 11" key="1">
    <citation type="submission" date="2014-09" db="EMBL/GenBank/DDBJ databases">
        <authorList>
            <person name="Ellenberger Sabrina"/>
        </authorList>
    </citation>
    <scope>NUCLEOTIDE SEQUENCE [LARGE SCALE GENOMIC DNA]</scope>
    <source>
        <strain evidence="10 11">CBS 412.66</strain>
    </source>
</reference>
<keyword evidence="2" id="KW-0677">Repeat</keyword>
<keyword evidence="3 6" id="KW-0238">DNA-binding</keyword>
<dbReference type="CDD" id="cd00086">
    <property type="entry name" value="homeodomain"/>
    <property type="match status" value="1"/>
</dbReference>
<dbReference type="PROSITE" id="PS50071">
    <property type="entry name" value="HOMEOBOX_2"/>
    <property type="match status" value="1"/>
</dbReference>
<feature type="region of interest" description="Disordered" evidence="8">
    <location>
        <begin position="1"/>
        <end position="23"/>
    </location>
</feature>
<gene>
    <name evidence="10" type="primary">PARPA_00311.1 scaffold 610</name>
</gene>
<dbReference type="AlphaFoldDB" id="A0A0B7MPQ9"/>
<dbReference type="InterPro" id="IPR017970">
    <property type="entry name" value="Homeobox_CS"/>
</dbReference>
<dbReference type="PANTHER" id="PTHR46123">
    <property type="entry name" value="MIX-TYPE HOMEOBOX GENE 1-RELATED"/>
    <property type="match status" value="1"/>
</dbReference>
<evidence type="ECO:0000259" key="9">
    <source>
        <dbReference type="PROSITE" id="PS50071"/>
    </source>
</evidence>
<evidence type="ECO:0000256" key="8">
    <source>
        <dbReference type="SAM" id="MobiDB-lite"/>
    </source>
</evidence>
<feature type="compositionally biased region" description="Basic and acidic residues" evidence="8">
    <location>
        <begin position="108"/>
        <end position="122"/>
    </location>
</feature>
<dbReference type="SUPFAM" id="SSF46689">
    <property type="entry name" value="Homeodomain-like"/>
    <property type="match status" value="1"/>
</dbReference>
<evidence type="ECO:0000313" key="11">
    <source>
        <dbReference type="Proteomes" id="UP000054107"/>
    </source>
</evidence>
<proteinExistence type="predicted"/>
<dbReference type="InterPro" id="IPR051306">
    <property type="entry name" value="Homeobox_regulator"/>
</dbReference>
<feature type="domain" description="Homeobox" evidence="9">
    <location>
        <begin position="14"/>
        <end position="74"/>
    </location>
</feature>
<dbReference type="InterPro" id="IPR009057">
    <property type="entry name" value="Homeodomain-like_sf"/>
</dbReference>
<dbReference type="STRING" id="35722.A0A0B7MPQ9"/>
<evidence type="ECO:0000313" key="10">
    <source>
        <dbReference type="EMBL" id="CEP07042.1"/>
    </source>
</evidence>
<dbReference type="OrthoDB" id="6159439at2759"/>
<feature type="region of interest" description="Disordered" evidence="8">
    <location>
        <begin position="145"/>
        <end position="187"/>
    </location>
</feature>
<evidence type="ECO:0000256" key="6">
    <source>
        <dbReference type="PROSITE-ProRule" id="PRU00108"/>
    </source>
</evidence>
<dbReference type="GO" id="GO:0000981">
    <property type="term" value="F:DNA-binding transcription factor activity, RNA polymerase II-specific"/>
    <property type="evidence" value="ECO:0007669"/>
    <property type="project" value="InterPro"/>
</dbReference>
<accession>A0A0B7MPQ9</accession>
<evidence type="ECO:0000256" key="5">
    <source>
        <dbReference type="ARBA" id="ARBA00023242"/>
    </source>
</evidence>
<evidence type="ECO:0000256" key="1">
    <source>
        <dbReference type="ARBA" id="ARBA00004123"/>
    </source>
</evidence>
<evidence type="ECO:0000256" key="3">
    <source>
        <dbReference type="ARBA" id="ARBA00023125"/>
    </source>
</evidence>
<comment type="subcellular location">
    <subcellularLocation>
        <location evidence="1 6 7">Nucleus</location>
    </subcellularLocation>
</comment>
<protein>
    <recommendedName>
        <fullName evidence="9">Homeobox domain-containing protein</fullName>
    </recommendedName>
</protein>
<dbReference type="InterPro" id="IPR000047">
    <property type="entry name" value="HTH_motif"/>
</dbReference>
<dbReference type="EMBL" id="LN718954">
    <property type="protein sequence ID" value="CEP07042.1"/>
    <property type="molecule type" value="Genomic_DNA"/>
</dbReference>
<dbReference type="InterPro" id="IPR001356">
    <property type="entry name" value="HD"/>
</dbReference>
<feature type="compositionally biased region" description="Polar residues" evidence="8">
    <location>
        <begin position="159"/>
        <end position="168"/>
    </location>
</feature>
<dbReference type="PROSITE" id="PS00027">
    <property type="entry name" value="HOMEOBOX_1"/>
    <property type="match status" value="1"/>
</dbReference>
<dbReference type="GO" id="GO:0005634">
    <property type="term" value="C:nucleus"/>
    <property type="evidence" value="ECO:0007669"/>
    <property type="project" value="UniProtKB-SubCell"/>
</dbReference>
<organism evidence="10 11">
    <name type="scientific">Parasitella parasitica</name>
    <dbReference type="NCBI Taxonomy" id="35722"/>
    <lineage>
        <taxon>Eukaryota</taxon>
        <taxon>Fungi</taxon>
        <taxon>Fungi incertae sedis</taxon>
        <taxon>Mucoromycota</taxon>
        <taxon>Mucoromycotina</taxon>
        <taxon>Mucoromycetes</taxon>
        <taxon>Mucorales</taxon>
        <taxon>Mucorineae</taxon>
        <taxon>Mucoraceae</taxon>
        <taxon>Parasitella</taxon>
    </lineage>
</organism>
<dbReference type="Pfam" id="PF00046">
    <property type="entry name" value="Homeodomain"/>
    <property type="match status" value="1"/>
</dbReference>
<feature type="compositionally biased region" description="Polar residues" evidence="8">
    <location>
        <begin position="1"/>
        <end position="16"/>
    </location>
</feature>
<dbReference type="SMART" id="SM00389">
    <property type="entry name" value="HOX"/>
    <property type="match status" value="1"/>
</dbReference>
<evidence type="ECO:0000256" key="4">
    <source>
        <dbReference type="ARBA" id="ARBA00023155"/>
    </source>
</evidence>
<dbReference type="Pfam" id="PF24818">
    <property type="entry name" value="PH_TRF2_HOY1"/>
    <property type="match status" value="1"/>
</dbReference>
<sequence>MMNITLNKPYSTSPSATRRRTHLKPSQVAVLQETFVTNTLPDAAVRSQLAHELGVTERTVQIWFQNRRAKARKLEASSGGSMSSLVPNVRTGWIELPKPIQQQQQHHHQSEQHLHQQEQHLHQHQLETNPFRSLMTNDVYENEPTIKRRPRSCSKPEKTSSFMLSTPPQRAMSEGMGRVDTNQDPKPIISFPVQGIRIGTWARFARQISSNEWDLFCFSDPTVRQLIWQVQDGGHQFRIEVDFENIQQIRLGQIQNDIGQLDIDVEPKAVVSFSMRRSGIDQDWVRCNDFTENQQASSYEAGSHALQGSHDSLRQSLLELISHAPDLAAKLVIIPDNNYLCRDLTISPSATPEPSFGNMSSGATTAAAAASSWLVDPAKNPWNPYFQHSSYDPSSSWTYLNMLQQQQQQQQQDQENHFLTNHHDQNNVVMNNFL</sequence>
<dbReference type="GO" id="GO:0000977">
    <property type="term" value="F:RNA polymerase II transcription regulatory region sequence-specific DNA binding"/>
    <property type="evidence" value="ECO:0007669"/>
    <property type="project" value="TreeGrafter"/>
</dbReference>
<feature type="region of interest" description="Disordered" evidence="8">
    <location>
        <begin position="100"/>
        <end position="122"/>
    </location>
</feature>
<dbReference type="Gene3D" id="1.10.10.60">
    <property type="entry name" value="Homeodomain-like"/>
    <property type="match status" value="1"/>
</dbReference>
<keyword evidence="4 6" id="KW-0371">Homeobox</keyword>
<evidence type="ECO:0000256" key="2">
    <source>
        <dbReference type="ARBA" id="ARBA00022737"/>
    </source>
</evidence>
<name>A0A0B7MPQ9_9FUNG</name>